<comment type="caution">
    <text evidence="6">The sequence shown here is derived from an EMBL/GenBank/DDBJ whole genome shotgun (WGS) entry which is preliminary data.</text>
</comment>
<dbReference type="Gene3D" id="3.40.50.2300">
    <property type="match status" value="1"/>
</dbReference>
<dbReference type="InterPro" id="IPR050438">
    <property type="entry name" value="LMW_PTPase"/>
</dbReference>
<dbReference type="CDD" id="cd16344">
    <property type="entry name" value="LMWPAP"/>
    <property type="match status" value="1"/>
</dbReference>
<evidence type="ECO:0000313" key="7">
    <source>
        <dbReference type="Proteomes" id="UP000527632"/>
    </source>
</evidence>
<dbReference type="SUPFAM" id="SSF52788">
    <property type="entry name" value="Phosphotyrosine protein phosphatases I"/>
    <property type="match status" value="1"/>
</dbReference>
<dbReference type="Proteomes" id="UP000527632">
    <property type="component" value="Unassembled WGS sequence"/>
</dbReference>
<evidence type="ECO:0000256" key="1">
    <source>
        <dbReference type="ARBA" id="ARBA00011063"/>
    </source>
</evidence>
<dbReference type="AlphaFoldDB" id="A0A7U7TQZ6"/>
<proteinExistence type="inferred from homology"/>
<evidence type="ECO:0000256" key="3">
    <source>
        <dbReference type="ARBA" id="ARBA00022912"/>
    </source>
</evidence>
<feature type="domain" description="Phosphotyrosine protein phosphatase I" evidence="5">
    <location>
        <begin position="1"/>
        <end position="136"/>
    </location>
</feature>
<dbReference type="SMART" id="SM00226">
    <property type="entry name" value="LMWPc"/>
    <property type="match status" value="1"/>
</dbReference>
<evidence type="ECO:0000313" key="6">
    <source>
        <dbReference type="EMBL" id="EAH4242956.1"/>
    </source>
</evidence>
<dbReference type="InterPro" id="IPR023485">
    <property type="entry name" value="Ptyr_pPase"/>
</dbReference>
<dbReference type="PANTHER" id="PTHR11717:SF31">
    <property type="entry name" value="LOW MOLECULAR WEIGHT PROTEIN-TYROSINE-PHOSPHATASE ETP-RELATED"/>
    <property type="match status" value="1"/>
</dbReference>
<gene>
    <name evidence="6" type="ORF">E5F58_13255</name>
</gene>
<dbReference type="EMBL" id="AABGUK010000005">
    <property type="protein sequence ID" value="EAH4242956.1"/>
    <property type="molecule type" value="Genomic_DNA"/>
</dbReference>
<evidence type="ECO:0000256" key="4">
    <source>
        <dbReference type="PIRSR" id="PIRSR617867-1"/>
    </source>
</evidence>
<name>A0A7U7TQZ6_LISMN</name>
<organism evidence="6 7">
    <name type="scientific">Listeria monocytogenes</name>
    <dbReference type="NCBI Taxonomy" id="1639"/>
    <lineage>
        <taxon>Bacteria</taxon>
        <taxon>Bacillati</taxon>
        <taxon>Bacillota</taxon>
        <taxon>Bacilli</taxon>
        <taxon>Bacillales</taxon>
        <taxon>Listeriaceae</taxon>
        <taxon>Listeria</taxon>
    </lineage>
</organism>
<evidence type="ECO:0000259" key="5">
    <source>
        <dbReference type="SMART" id="SM00226"/>
    </source>
</evidence>
<dbReference type="Pfam" id="PF01451">
    <property type="entry name" value="LMWPc"/>
    <property type="match status" value="1"/>
</dbReference>
<protein>
    <submittedName>
        <fullName evidence="6">Low molecular weight protein arginine phosphatase</fullName>
    </submittedName>
</protein>
<comment type="similarity">
    <text evidence="1">Belongs to the low molecular weight phosphotyrosine protein phosphatase family.</text>
</comment>
<reference evidence="6 7" key="1">
    <citation type="submission" date="2019-04" db="EMBL/GenBank/DDBJ databases">
        <authorList>
            <consortium name="GenomeTrakr: Next Generation Sequencing Network for Food Pathogen Tracability"/>
        </authorList>
    </citation>
    <scope>NUCLEOTIDE SEQUENCE [LARGE SCALE GENOMIC DNA]</scope>
    <source>
        <strain evidence="6 7">LS1344</strain>
    </source>
</reference>
<dbReference type="PRINTS" id="PR00719">
    <property type="entry name" value="LMWPTPASE"/>
</dbReference>
<accession>A0A7U7TQZ6</accession>
<keyword evidence="3" id="KW-0904">Protein phosphatase</keyword>
<feature type="active site" description="Nucleophile" evidence="4">
    <location>
        <position position="7"/>
    </location>
</feature>
<dbReference type="GO" id="GO:0004725">
    <property type="term" value="F:protein tyrosine phosphatase activity"/>
    <property type="evidence" value="ECO:0007669"/>
    <property type="project" value="InterPro"/>
</dbReference>
<sequence>MKVLFVCTGNTCRSPLAEKILQNLRPDLDVRSAGTRALDGDAISENSRQILAQMNLPTTHQAKKVKKADIDWADQIYVMTQNHQAELKSLFPKASDKIQLISEDKTDIPDPYGGSIEQYEITYYELKSAISERFYK</sequence>
<keyword evidence="2" id="KW-0378">Hydrolase</keyword>
<feature type="active site" description="Proton donor" evidence="4">
    <location>
        <position position="110"/>
    </location>
</feature>
<dbReference type="InterPro" id="IPR036196">
    <property type="entry name" value="Ptyr_pPase_sf"/>
</dbReference>
<dbReference type="InterPro" id="IPR017867">
    <property type="entry name" value="Tyr_phospatase_low_mol_wt"/>
</dbReference>
<dbReference type="PANTHER" id="PTHR11717">
    <property type="entry name" value="LOW MOLECULAR WEIGHT PROTEIN TYROSINE PHOSPHATASE"/>
    <property type="match status" value="1"/>
</dbReference>
<evidence type="ECO:0000256" key="2">
    <source>
        <dbReference type="ARBA" id="ARBA00022801"/>
    </source>
</evidence>
<feature type="active site" description="Nucleophile" evidence="4">
    <location>
        <position position="13"/>
    </location>
</feature>